<feature type="domain" description="Rhodopsin" evidence="7">
    <location>
        <begin position="4"/>
        <end position="212"/>
    </location>
</feature>
<evidence type="ECO:0000259" key="7">
    <source>
        <dbReference type="Pfam" id="PF20684"/>
    </source>
</evidence>
<dbReference type="Proteomes" id="UP000830671">
    <property type="component" value="Chromosome 4"/>
</dbReference>
<keyword evidence="3 6" id="KW-1133">Transmembrane helix</keyword>
<feature type="transmembrane region" description="Helical" evidence="6">
    <location>
        <begin position="33"/>
        <end position="60"/>
    </location>
</feature>
<dbReference type="InterPro" id="IPR049326">
    <property type="entry name" value="Rhodopsin_dom_fungi"/>
</dbReference>
<evidence type="ECO:0000313" key="9">
    <source>
        <dbReference type="Proteomes" id="UP000830671"/>
    </source>
</evidence>
<name>A0A9Q8SUB2_9PEZI</name>
<comment type="similarity">
    <text evidence="5">Belongs to the SAT4 family.</text>
</comment>
<sequence>MIYVSTVFVMAHYGEGYHAWELTKESYQEVMRWLYASSIVYCPAAYFTKVTLLLLEARVFAVHERVSRGIKVFIVTLLICYIPIQTLKTVICLPVSAFWNPKTPNPRCLNQRKIFIADLSLAIITDFFILVLPVPLLWGLRMPLRKKLKVAALLGAGGIATAVTVYRMYLVVQFLASTDVTADFVVLDLITALELVIGVVCACLPSTNLLYERVRKGEGKPMGHLPRTVGDLKKGSSSSSSYWRSILPNKQLRTTRTAVTVGERTAISQTGPANFDTELAVLTGQPMGMRPLTEETARKSEQTAEDWTYNPRANSMDGRREGWLAQGGESSAPGCSGYRVPNWQNHDMEARKSWEAVWEKAIPPEGLSSIPEDDGPPRLQLAKHPPPDWEHLTKKATVERKICRDIQMKLVRDGLDRLLYKSKLDETFRSKIQVLLSVVDIIESMRQYKLSQTLMQLHVLTSEEGEPWEHLLSMRTSIDFHEKNIPLPEIDKDLASMCRCKSNLKSS</sequence>
<accession>A0A9Q8SUB2</accession>
<dbReference type="InterPro" id="IPR052337">
    <property type="entry name" value="SAT4-like"/>
</dbReference>
<feature type="transmembrane region" description="Helical" evidence="6">
    <location>
        <begin position="72"/>
        <end position="99"/>
    </location>
</feature>
<evidence type="ECO:0000256" key="4">
    <source>
        <dbReference type="ARBA" id="ARBA00023136"/>
    </source>
</evidence>
<feature type="transmembrane region" description="Helical" evidence="6">
    <location>
        <begin position="189"/>
        <end position="211"/>
    </location>
</feature>
<evidence type="ECO:0000256" key="6">
    <source>
        <dbReference type="SAM" id="Phobius"/>
    </source>
</evidence>
<evidence type="ECO:0000256" key="2">
    <source>
        <dbReference type="ARBA" id="ARBA00022692"/>
    </source>
</evidence>
<keyword evidence="4 6" id="KW-0472">Membrane</keyword>
<evidence type="ECO:0000256" key="1">
    <source>
        <dbReference type="ARBA" id="ARBA00004141"/>
    </source>
</evidence>
<reference evidence="8" key="1">
    <citation type="journal article" date="2021" name="Mol. Plant Microbe Interact.">
        <title>Complete Genome Sequence of the Plant-Pathogenic Fungus Colletotrichum lupini.</title>
        <authorList>
            <person name="Baroncelli R."/>
            <person name="Pensec F."/>
            <person name="Da Lio D."/>
            <person name="Boufleur T."/>
            <person name="Vicente I."/>
            <person name="Sarrocco S."/>
            <person name="Picot A."/>
            <person name="Baraldi E."/>
            <person name="Sukno S."/>
            <person name="Thon M."/>
            <person name="Le Floch G."/>
        </authorList>
    </citation>
    <scope>NUCLEOTIDE SEQUENCE</scope>
    <source>
        <strain evidence="8">IMI 504893</strain>
    </source>
</reference>
<organism evidence="8 9">
    <name type="scientific">Colletotrichum lupini</name>
    <dbReference type="NCBI Taxonomy" id="145971"/>
    <lineage>
        <taxon>Eukaryota</taxon>
        <taxon>Fungi</taxon>
        <taxon>Dikarya</taxon>
        <taxon>Ascomycota</taxon>
        <taxon>Pezizomycotina</taxon>
        <taxon>Sordariomycetes</taxon>
        <taxon>Hypocreomycetidae</taxon>
        <taxon>Glomerellales</taxon>
        <taxon>Glomerellaceae</taxon>
        <taxon>Colletotrichum</taxon>
        <taxon>Colletotrichum acutatum species complex</taxon>
    </lineage>
</organism>
<evidence type="ECO:0000256" key="3">
    <source>
        <dbReference type="ARBA" id="ARBA00022989"/>
    </source>
</evidence>
<feature type="transmembrane region" description="Helical" evidence="6">
    <location>
        <begin position="150"/>
        <end position="169"/>
    </location>
</feature>
<evidence type="ECO:0000313" key="8">
    <source>
        <dbReference type="EMBL" id="UQC83744.1"/>
    </source>
</evidence>
<keyword evidence="9" id="KW-1185">Reference proteome</keyword>
<protein>
    <submittedName>
        <fullName evidence="8">Integral membrane protein</fullName>
    </submittedName>
</protein>
<dbReference type="KEGG" id="clup:CLUP02_09240"/>
<proteinExistence type="inferred from homology"/>
<dbReference type="PANTHER" id="PTHR33048">
    <property type="entry name" value="PTH11-LIKE INTEGRAL MEMBRANE PROTEIN (AFU_ORTHOLOGUE AFUA_5G11245)"/>
    <property type="match status" value="1"/>
</dbReference>
<evidence type="ECO:0000256" key="5">
    <source>
        <dbReference type="ARBA" id="ARBA00038359"/>
    </source>
</evidence>
<gene>
    <name evidence="8" type="ORF">CLUP02_09240</name>
</gene>
<dbReference type="GO" id="GO:0016020">
    <property type="term" value="C:membrane"/>
    <property type="evidence" value="ECO:0007669"/>
    <property type="project" value="UniProtKB-SubCell"/>
</dbReference>
<comment type="subcellular location">
    <subcellularLocation>
        <location evidence="1">Membrane</location>
        <topology evidence="1">Multi-pass membrane protein</topology>
    </subcellularLocation>
</comment>
<keyword evidence="2 6" id="KW-0812">Transmembrane</keyword>
<dbReference type="PANTHER" id="PTHR33048:SF108">
    <property type="entry name" value="INTEGRAL MEMBRANE PROTEIN"/>
    <property type="match status" value="1"/>
</dbReference>
<dbReference type="Pfam" id="PF20684">
    <property type="entry name" value="Fung_rhodopsin"/>
    <property type="match status" value="1"/>
</dbReference>
<dbReference type="RefSeq" id="XP_049145363.1">
    <property type="nucleotide sequence ID" value="XM_049288219.1"/>
</dbReference>
<dbReference type="AlphaFoldDB" id="A0A9Q8SUB2"/>
<dbReference type="EMBL" id="CP019476">
    <property type="protein sequence ID" value="UQC83744.1"/>
    <property type="molecule type" value="Genomic_DNA"/>
</dbReference>
<feature type="transmembrane region" description="Helical" evidence="6">
    <location>
        <begin position="119"/>
        <end position="138"/>
    </location>
</feature>
<dbReference type="GeneID" id="73343229"/>